<feature type="compositionally biased region" description="Polar residues" evidence="1">
    <location>
        <begin position="167"/>
        <end position="179"/>
    </location>
</feature>
<keyword evidence="3" id="KW-1185">Reference proteome</keyword>
<gene>
    <name evidence="2" type="ORF">NADFUDRAFT_48449</name>
</gene>
<protein>
    <submittedName>
        <fullName evidence="2">Uncharacterized protein</fullName>
    </submittedName>
</protein>
<feature type="region of interest" description="Disordered" evidence="1">
    <location>
        <begin position="144"/>
        <end position="185"/>
    </location>
</feature>
<proteinExistence type="predicted"/>
<organism evidence="2 3">
    <name type="scientific">Nadsonia fulvescens var. elongata DSM 6958</name>
    <dbReference type="NCBI Taxonomy" id="857566"/>
    <lineage>
        <taxon>Eukaryota</taxon>
        <taxon>Fungi</taxon>
        <taxon>Dikarya</taxon>
        <taxon>Ascomycota</taxon>
        <taxon>Saccharomycotina</taxon>
        <taxon>Dipodascomycetes</taxon>
        <taxon>Dipodascales</taxon>
        <taxon>Dipodascales incertae sedis</taxon>
        <taxon>Nadsonia</taxon>
    </lineage>
</organism>
<accession>A0A1E3PR33</accession>
<dbReference type="AlphaFoldDB" id="A0A1E3PR33"/>
<reference evidence="2 3" key="1">
    <citation type="journal article" date="2016" name="Proc. Natl. Acad. Sci. U.S.A.">
        <title>Comparative genomics of biotechnologically important yeasts.</title>
        <authorList>
            <person name="Riley R."/>
            <person name="Haridas S."/>
            <person name="Wolfe K.H."/>
            <person name="Lopes M.R."/>
            <person name="Hittinger C.T."/>
            <person name="Goeker M."/>
            <person name="Salamov A.A."/>
            <person name="Wisecaver J.H."/>
            <person name="Long T.M."/>
            <person name="Calvey C.H."/>
            <person name="Aerts A.L."/>
            <person name="Barry K.W."/>
            <person name="Choi C."/>
            <person name="Clum A."/>
            <person name="Coughlan A.Y."/>
            <person name="Deshpande S."/>
            <person name="Douglass A.P."/>
            <person name="Hanson S.J."/>
            <person name="Klenk H.-P."/>
            <person name="LaButti K.M."/>
            <person name="Lapidus A."/>
            <person name="Lindquist E.A."/>
            <person name="Lipzen A.M."/>
            <person name="Meier-Kolthoff J.P."/>
            <person name="Ohm R.A."/>
            <person name="Otillar R.P."/>
            <person name="Pangilinan J.L."/>
            <person name="Peng Y."/>
            <person name="Rokas A."/>
            <person name="Rosa C.A."/>
            <person name="Scheuner C."/>
            <person name="Sibirny A.A."/>
            <person name="Slot J.C."/>
            <person name="Stielow J.B."/>
            <person name="Sun H."/>
            <person name="Kurtzman C.P."/>
            <person name="Blackwell M."/>
            <person name="Grigoriev I.V."/>
            <person name="Jeffries T.W."/>
        </authorList>
    </citation>
    <scope>NUCLEOTIDE SEQUENCE [LARGE SCALE GENOMIC DNA]</scope>
    <source>
        <strain evidence="2 3">DSM 6958</strain>
    </source>
</reference>
<sequence length="205" mass="21897">MDLNMNMSYAIEGNPMFSSHSGLVSPPSLSSSSSSWSTSSASSISSLSSLNSVLRFNISRGFEPEDDMEFCPALSCGRGVDINATYEKRQYQLYLQQHHQTPLQSSQNASNYGGNISPTSYNVNPYHYPSKSSYSVSPSASAAEGVGMLPRTSPSSESSGVPLIDSNGLSTLEPSSPGTPTGRMARIRRAIEIVDPSTGLKIRAK</sequence>
<evidence type="ECO:0000256" key="1">
    <source>
        <dbReference type="SAM" id="MobiDB-lite"/>
    </source>
</evidence>
<dbReference type="EMBL" id="KV454406">
    <property type="protein sequence ID" value="ODQ67780.1"/>
    <property type="molecule type" value="Genomic_DNA"/>
</dbReference>
<evidence type="ECO:0000313" key="2">
    <source>
        <dbReference type="EMBL" id="ODQ67780.1"/>
    </source>
</evidence>
<dbReference type="Proteomes" id="UP000095009">
    <property type="component" value="Unassembled WGS sequence"/>
</dbReference>
<evidence type="ECO:0000313" key="3">
    <source>
        <dbReference type="Proteomes" id="UP000095009"/>
    </source>
</evidence>
<name>A0A1E3PR33_9ASCO</name>
<dbReference type="OrthoDB" id="5408025at2759"/>